<dbReference type="OrthoDB" id="9782305at2"/>
<gene>
    <name evidence="9" type="ORF">SAMN05216207_1001282</name>
</gene>
<keyword evidence="10" id="KW-1185">Reference proteome</keyword>
<sequence>MSRRAELVAALRPDGVVPDLPAGRRPPQDGGRLPMPLVVSGLVGLLVVAAGLALMVGSVSVPWSQTWRILAHRLGGTALVPAPDWTRAQDLIVADTRLPRVLLAALVGAALTVAGMVLQAVVRNPLAGPGVIGVSSGAATGAVVVMRFGLLGAGALTLNVAAFAGALATLAVVLAIARSGGRITVLRLILGGVAVGSVLSALTSLLVLTAPSPTLASQVLFWTLGGFGGARWSLLVVPAVVLVAGLGLLLSRSRDLDLLLAGDESAGALGLDVHRFRQVMFVVVAVLVGVTVAVSGVIGFVGLMLPHVVRFMVGSGHRRGLPVAVLVGAVFTVLADLVARTVMIPEELPVGIVTALVGGPFFVWLLRRDGRREDPR</sequence>
<dbReference type="AlphaFoldDB" id="A0A1I4S726"/>
<reference evidence="9 10" key="1">
    <citation type="submission" date="2016-10" db="EMBL/GenBank/DDBJ databases">
        <authorList>
            <person name="de Groot N.N."/>
        </authorList>
    </citation>
    <scope>NUCLEOTIDE SEQUENCE [LARGE SCALE GENOMIC DNA]</scope>
    <source>
        <strain evidence="9 10">CGMCC 4.1877</strain>
    </source>
</reference>
<dbReference type="CDD" id="cd06550">
    <property type="entry name" value="TM_ABC_iron-siderophores_like"/>
    <property type="match status" value="1"/>
</dbReference>
<feature type="transmembrane region" description="Helical" evidence="8">
    <location>
        <begin position="348"/>
        <end position="366"/>
    </location>
</feature>
<feature type="transmembrane region" description="Helical" evidence="8">
    <location>
        <begin position="279"/>
        <end position="301"/>
    </location>
</feature>
<evidence type="ECO:0000256" key="6">
    <source>
        <dbReference type="ARBA" id="ARBA00022989"/>
    </source>
</evidence>
<keyword evidence="6 8" id="KW-1133">Transmembrane helix</keyword>
<dbReference type="InterPro" id="IPR037294">
    <property type="entry name" value="ABC_BtuC-like"/>
</dbReference>
<dbReference type="GO" id="GO:0033214">
    <property type="term" value="P:siderophore-iron import into cell"/>
    <property type="evidence" value="ECO:0007669"/>
    <property type="project" value="TreeGrafter"/>
</dbReference>
<dbReference type="EMBL" id="FOUY01000001">
    <property type="protein sequence ID" value="SFM60307.1"/>
    <property type="molecule type" value="Genomic_DNA"/>
</dbReference>
<dbReference type="FunFam" id="1.10.3470.10:FF:000001">
    <property type="entry name" value="Vitamin B12 ABC transporter permease BtuC"/>
    <property type="match status" value="1"/>
</dbReference>
<dbReference type="GO" id="GO:0022857">
    <property type="term" value="F:transmembrane transporter activity"/>
    <property type="evidence" value="ECO:0007669"/>
    <property type="project" value="InterPro"/>
</dbReference>
<keyword evidence="4" id="KW-1003">Cell membrane</keyword>
<evidence type="ECO:0000313" key="9">
    <source>
        <dbReference type="EMBL" id="SFM60307.1"/>
    </source>
</evidence>
<dbReference type="PANTHER" id="PTHR30472:SF67">
    <property type="entry name" value="PERMEASE OF ABC TRANSPORTER-RELATED"/>
    <property type="match status" value="1"/>
</dbReference>
<accession>A0A1I4S726</accession>
<feature type="transmembrane region" description="Helical" evidence="8">
    <location>
        <begin position="321"/>
        <end position="339"/>
    </location>
</feature>
<feature type="transmembrane region" description="Helical" evidence="8">
    <location>
        <begin position="188"/>
        <end position="210"/>
    </location>
</feature>
<name>A0A1I4S726_PSUAM</name>
<feature type="transmembrane region" description="Helical" evidence="8">
    <location>
        <begin position="230"/>
        <end position="250"/>
    </location>
</feature>
<dbReference type="Gene3D" id="1.10.3470.10">
    <property type="entry name" value="ABC transporter involved in vitamin B12 uptake, BtuC"/>
    <property type="match status" value="1"/>
</dbReference>
<evidence type="ECO:0000256" key="1">
    <source>
        <dbReference type="ARBA" id="ARBA00004651"/>
    </source>
</evidence>
<feature type="transmembrane region" description="Helical" evidence="8">
    <location>
        <begin position="156"/>
        <end position="176"/>
    </location>
</feature>
<comment type="subcellular location">
    <subcellularLocation>
        <location evidence="1">Cell membrane</location>
        <topology evidence="1">Multi-pass membrane protein</topology>
    </subcellularLocation>
</comment>
<keyword evidence="7 8" id="KW-0472">Membrane</keyword>
<dbReference type="STRING" id="260086.SAMN05216207_1001282"/>
<evidence type="ECO:0000313" key="10">
    <source>
        <dbReference type="Proteomes" id="UP000199614"/>
    </source>
</evidence>
<comment type="similarity">
    <text evidence="2">Belongs to the binding-protein-dependent transport system permease family. FecCD subfamily.</text>
</comment>
<protein>
    <submittedName>
        <fullName evidence="9">Iron complex transport system permease protein</fullName>
    </submittedName>
</protein>
<evidence type="ECO:0000256" key="5">
    <source>
        <dbReference type="ARBA" id="ARBA00022692"/>
    </source>
</evidence>
<dbReference type="Proteomes" id="UP000199614">
    <property type="component" value="Unassembled WGS sequence"/>
</dbReference>
<organism evidence="9 10">
    <name type="scientific">Pseudonocardia ammonioxydans</name>
    <dbReference type="NCBI Taxonomy" id="260086"/>
    <lineage>
        <taxon>Bacteria</taxon>
        <taxon>Bacillati</taxon>
        <taxon>Actinomycetota</taxon>
        <taxon>Actinomycetes</taxon>
        <taxon>Pseudonocardiales</taxon>
        <taxon>Pseudonocardiaceae</taxon>
        <taxon>Pseudonocardia</taxon>
    </lineage>
</organism>
<feature type="transmembrane region" description="Helical" evidence="8">
    <location>
        <begin position="33"/>
        <end position="56"/>
    </location>
</feature>
<keyword evidence="5 8" id="KW-0812">Transmembrane</keyword>
<feature type="transmembrane region" description="Helical" evidence="8">
    <location>
        <begin position="129"/>
        <end position="150"/>
    </location>
</feature>
<feature type="transmembrane region" description="Helical" evidence="8">
    <location>
        <begin position="101"/>
        <end position="122"/>
    </location>
</feature>
<dbReference type="SUPFAM" id="SSF81345">
    <property type="entry name" value="ABC transporter involved in vitamin B12 uptake, BtuC"/>
    <property type="match status" value="1"/>
</dbReference>
<evidence type="ECO:0000256" key="3">
    <source>
        <dbReference type="ARBA" id="ARBA00022448"/>
    </source>
</evidence>
<evidence type="ECO:0000256" key="4">
    <source>
        <dbReference type="ARBA" id="ARBA00022475"/>
    </source>
</evidence>
<dbReference type="PANTHER" id="PTHR30472">
    <property type="entry name" value="FERRIC ENTEROBACTIN TRANSPORT SYSTEM PERMEASE PROTEIN"/>
    <property type="match status" value="1"/>
</dbReference>
<proteinExistence type="inferred from homology"/>
<evidence type="ECO:0000256" key="7">
    <source>
        <dbReference type="ARBA" id="ARBA00023136"/>
    </source>
</evidence>
<evidence type="ECO:0000256" key="2">
    <source>
        <dbReference type="ARBA" id="ARBA00007935"/>
    </source>
</evidence>
<dbReference type="InterPro" id="IPR000522">
    <property type="entry name" value="ABC_transptr_permease_BtuC"/>
</dbReference>
<dbReference type="GO" id="GO:0005886">
    <property type="term" value="C:plasma membrane"/>
    <property type="evidence" value="ECO:0007669"/>
    <property type="project" value="UniProtKB-SubCell"/>
</dbReference>
<evidence type="ECO:0000256" key="8">
    <source>
        <dbReference type="SAM" id="Phobius"/>
    </source>
</evidence>
<dbReference type="Pfam" id="PF01032">
    <property type="entry name" value="FecCD"/>
    <property type="match status" value="1"/>
</dbReference>
<dbReference type="RefSeq" id="WP_093335923.1">
    <property type="nucleotide sequence ID" value="NZ_FOUY01000001.1"/>
</dbReference>
<keyword evidence="3" id="KW-0813">Transport</keyword>